<evidence type="ECO:0000313" key="3">
    <source>
        <dbReference type="EMBL" id="SDF19766.1"/>
    </source>
</evidence>
<dbReference type="Pfam" id="PF02469">
    <property type="entry name" value="Fasciclin"/>
    <property type="match status" value="1"/>
</dbReference>
<evidence type="ECO:0000256" key="1">
    <source>
        <dbReference type="SAM" id="SignalP"/>
    </source>
</evidence>
<dbReference type="Proteomes" id="UP000182114">
    <property type="component" value="Unassembled WGS sequence"/>
</dbReference>
<dbReference type="InterPro" id="IPR050904">
    <property type="entry name" value="Adhesion/Biosynth-related"/>
</dbReference>
<dbReference type="InterPro" id="IPR000782">
    <property type="entry name" value="FAS1_domain"/>
</dbReference>
<gene>
    <name evidence="3" type="ORF">SAMN04487992_108200</name>
</gene>
<reference evidence="4" key="1">
    <citation type="submission" date="2016-10" db="EMBL/GenBank/DDBJ databases">
        <authorList>
            <person name="Varghese N."/>
            <person name="Submissions S."/>
        </authorList>
    </citation>
    <scope>NUCLEOTIDE SEQUENCE [LARGE SCALE GENOMIC DNA]</scope>
    <source>
        <strain evidence="4">DSM 24729</strain>
    </source>
</reference>
<keyword evidence="4" id="KW-1185">Reference proteome</keyword>
<evidence type="ECO:0000259" key="2">
    <source>
        <dbReference type="PROSITE" id="PS50213"/>
    </source>
</evidence>
<dbReference type="EMBL" id="FNBD01000008">
    <property type="protein sequence ID" value="SDF19766.1"/>
    <property type="molecule type" value="Genomic_DNA"/>
</dbReference>
<feature type="chain" id="PRO_5010267018" evidence="1">
    <location>
        <begin position="22"/>
        <end position="183"/>
    </location>
</feature>
<dbReference type="PROSITE" id="PS50213">
    <property type="entry name" value="FAS1"/>
    <property type="match status" value="1"/>
</dbReference>
<dbReference type="Gene3D" id="2.30.180.10">
    <property type="entry name" value="FAS1 domain"/>
    <property type="match status" value="1"/>
</dbReference>
<dbReference type="InterPro" id="IPR036378">
    <property type="entry name" value="FAS1_dom_sf"/>
</dbReference>
<name>A0A1G7J4F9_9FLAO</name>
<dbReference type="SMART" id="SM00554">
    <property type="entry name" value="FAS1"/>
    <property type="match status" value="1"/>
</dbReference>
<organism evidence="3 4">
    <name type="scientific">Cellulophaga baltica</name>
    <dbReference type="NCBI Taxonomy" id="76594"/>
    <lineage>
        <taxon>Bacteria</taxon>
        <taxon>Pseudomonadati</taxon>
        <taxon>Bacteroidota</taxon>
        <taxon>Flavobacteriia</taxon>
        <taxon>Flavobacteriales</taxon>
        <taxon>Flavobacteriaceae</taxon>
        <taxon>Cellulophaga</taxon>
    </lineage>
</organism>
<accession>A0A1G7J4F9</accession>
<evidence type="ECO:0000313" key="4">
    <source>
        <dbReference type="Proteomes" id="UP000182114"/>
    </source>
</evidence>
<keyword evidence="1" id="KW-0732">Signal</keyword>
<protein>
    <submittedName>
        <fullName evidence="3">Uncaracterized surface protein containing fasciclin (FAS1) repeats</fullName>
    </submittedName>
</protein>
<dbReference type="SUPFAM" id="SSF82153">
    <property type="entry name" value="FAS1 domain"/>
    <property type="match status" value="1"/>
</dbReference>
<feature type="domain" description="FAS1" evidence="2">
    <location>
        <begin position="33"/>
        <end position="177"/>
    </location>
</feature>
<dbReference type="PANTHER" id="PTHR10900">
    <property type="entry name" value="PERIOSTIN-RELATED"/>
    <property type="match status" value="1"/>
</dbReference>
<dbReference type="eggNOG" id="COG2335">
    <property type="taxonomic scope" value="Bacteria"/>
</dbReference>
<proteinExistence type="predicted"/>
<feature type="signal peptide" evidence="1">
    <location>
        <begin position="1"/>
        <end position="21"/>
    </location>
</feature>
<dbReference type="AlphaFoldDB" id="A0A1G7J4F9"/>
<sequence>MKLLKSPLLVLLTLAMLSVNAQKKNSAAKMDPEKSILKNTEDSGNHQLLMAAVHVSELETLLDGEAQFTVFAPSDANFDSSTKARITDLVLAKNKKEIQSILGYHIIAGKLTASRILKALCSGKGRATFTTISGDTLVATMKGLDIVLTDKYGQQSIITKADATQCNGVIHVIDSVSHIASKA</sequence>
<dbReference type="RefSeq" id="WP_074538873.1">
    <property type="nucleotide sequence ID" value="NZ_FNBD01000008.1"/>
</dbReference>